<dbReference type="InterPro" id="IPR008964">
    <property type="entry name" value="Invasin/intimin_cell_adhesion"/>
</dbReference>
<dbReference type="InterPro" id="IPR013783">
    <property type="entry name" value="Ig-like_fold"/>
</dbReference>
<reference evidence="4" key="1">
    <citation type="journal article" date="2014" name="Int. J. Syst. Evol. Microbiol.">
        <title>Complete genome sequence of Corynebacterium casei LMG S-19264T (=DSM 44701T), isolated from a smear-ripened cheese.</title>
        <authorList>
            <consortium name="US DOE Joint Genome Institute (JGI-PGF)"/>
            <person name="Walter F."/>
            <person name="Albersmeier A."/>
            <person name="Kalinowski J."/>
            <person name="Ruckert C."/>
        </authorList>
    </citation>
    <scope>NUCLEOTIDE SEQUENCE</scope>
    <source>
        <strain evidence="4">CGMCC 1.15178</strain>
    </source>
</reference>
<proteinExistence type="predicted"/>
<dbReference type="Pfam" id="PF16586">
    <property type="entry name" value="DUF5060"/>
    <property type="match status" value="1"/>
</dbReference>
<dbReference type="Gene3D" id="2.60.120.260">
    <property type="entry name" value="Galactose-binding domain-like"/>
    <property type="match status" value="1"/>
</dbReference>
<evidence type="ECO:0000259" key="2">
    <source>
        <dbReference type="Pfam" id="PF02368"/>
    </source>
</evidence>
<dbReference type="Gene3D" id="2.60.40.1080">
    <property type="match status" value="1"/>
</dbReference>
<dbReference type="SUPFAM" id="SSF49373">
    <property type="entry name" value="Invasin/intimin cell-adhesion fragments"/>
    <property type="match status" value="1"/>
</dbReference>
<comment type="caution">
    <text evidence="4">The sequence shown here is derived from an EMBL/GenBank/DDBJ whole genome shotgun (WGS) entry which is preliminary data.</text>
</comment>
<feature type="domain" description="DUF5060" evidence="3">
    <location>
        <begin position="292"/>
        <end position="338"/>
    </location>
</feature>
<dbReference type="SUPFAM" id="SSF49785">
    <property type="entry name" value="Galactose-binding domain-like"/>
    <property type="match status" value="1"/>
</dbReference>
<dbReference type="EMBL" id="BMHP01000025">
    <property type="protein sequence ID" value="GGE03083.1"/>
    <property type="molecule type" value="Genomic_DNA"/>
</dbReference>
<name>A0A916ZL48_9BACL</name>
<keyword evidence="5" id="KW-1185">Reference proteome</keyword>
<gene>
    <name evidence="4" type="ORF">GCM10010911_72720</name>
</gene>
<evidence type="ECO:0008006" key="6">
    <source>
        <dbReference type="Google" id="ProtNLM"/>
    </source>
</evidence>
<dbReference type="Proteomes" id="UP000612456">
    <property type="component" value="Unassembled WGS sequence"/>
</dbReference>
<evidence type="ECO:0000313" key="4">
    <source>
        <dbReference type="EMBL" id="GGE03083.1"/>
    </source>
</evidence>
<evidence type="ECO:0000313" key="5">
    <source>
        <dbReference type="Proteomes" id="UP000612456"/>
    </source>
</evidence>
<evidence type="ECO:0000256" key="1">
    <source>
        <dbReference type="SAM" id="MobiDB-lite"/>
    </source>
</evidence>
<organism evidence="4 5">
    <name type="scientific">Paenibacillus nasutitermitis</name>
    <dbReference type="NCBI Taxonomy" id="1652958"/>
    <lineage>
        <taxon>Bacteria</taxon>
        <taxon>Bacillati</taxon>
        <taxon>Bacillota</taxon>
        <taxon>Bacilli</taxon>
        <taxon>Bacillales</taxon>
        <taxon>Paenibacillaceae</taxon>
        <taxon>Paenibacillus</taxon>
    </lineage>
</organism>
<protein>
    <recommendedName>
        <fullName evidence="6">F5/8 type C domain-containing protein</fullName>
    </recommendedName>
</protein>
<dbReference type="InterPro" id="IPR003343">
    <property type="entry name" value="Big_2"/>
</dbReference>
<dbReference type="AlphaFoldDB" id="A0A916ZL48"/>
<sequence length="354" mass="38000">MMETAYSFTVMKKHVWRFICGLLVIIICLLFIPAGHANASGTKSYTEVPAGLHLVSQGSTVTPYNGMVFNDAAKGSPSGAREHLTDGNLGTLAGGYGAVNFYIDLGRKLPLEYVKVYFSRLWDGVNKVYVSDDAVNWTEVVSGDGSQDEYLRDLTATDSMTQPNDFGALLPAGTTGRYVRLTTRSWANLYEIQVYSTQGNPVNQIQVKGSITNHVVASLSMQLNAWVQPSSATDTSVTWSVYAKPGSTGAAMIDAQTGFLTASSPGIVTVQAAANDGSGITGSLDVTIDASVAKWREMEFALSSAATYSHPFMDVDVTATFTGPNGETLTRPAFWDGGIRGKSDSRRRPREAGR</sequence>
<evidence type="ECO:0000259" key="3">
    <source>
        <dbReference type="Pfam" id="PF16586"/>
    </source>
</evidence>
<feature type="compositionally biased region" description="Basic and acidic residues" evidence="1">
    <location>
        <begin position="339"/>
        <end position="354"/>
    </location>
</feature>
<dbReference type="Pfam" id="PF02368">
    <property type="entry name" value="Big_2"/>
    <property type="match status" value="1"/>
</dbReference>
<dbReference type="InterPro" id="IPR008979">
    <property type="entry name" value="Galactose-bd-like_sf"/>
</dbReference>
<dbReference type="Gene3D" id="2.60.40.10">
    <property type="entry name" value="Immunoglobulins"/>
    <property type="match status" value="1"/>
</dbReference>
<feature type="domain" description="BIG2" evidence="2">
    <location>
        <begin position="203"/>
        <end position="278"/>
    </location>
</feature>
<reference evidence="4" key="2">
    <citation type="submission" date="2020-09" db="EMBL/GenBank/DDBJ databases">
        <authorList>
            <person name="Sun Q."/>
            <person name="Zhou Y."/>
        </authorList>
    </citation>
    <scope>NUCLEOTIDE SEQUENCE</scope>
    <source>
        <strain evidence="4">CGMCC 1.15178</strain>
    </source>
</reference>
<dbReference type="InterPro" id="IPR032260">
    <property type="entry name" value="DUF5060"/>
</dbReference>
<feature type="region of interest" description="Disordered" evidence="1">
    <location>
        <begin position="329"/>
        <end position="354"/>
    </location>
</feature>
<accession>A0A916ZL48</accession>